<evidence type="ECO:0000313" key="6">
    <source>
        <dbReference type="Proteomes" id="UP000287865"/>
    </source>
</evidence>
<dbReference type="Proteomes" id="UP000287865">
    <property type="component" value="Unassembled WGS sequence"/>
</dbReference>
<feature type="transmembrane region" description="Helical" evidence="2">
    <location>
        <begin position="290"/>
        <end position="307"/>
    </location>
</feature>
<keyword evidence="2" id="KW-0812">Transmembrane</keyword>
<keyword evidence="2" id="KW-1133">Transmembrane helix</keyword>
<dbReference type="AlphaFoldDB" id="A0A327WNU7"/>
<evidence type="ECO:0000256" key="1">
    <source>
        <dbReference type="SAM" id="MobiDB-lite"/>
    </source>
</evidence>
<organism evidence="3 5">
    <name type="scientific">Aliidiomarina maris</name>
    <dbReference type="NCBI Taxonomy" id="531312"/>
    <lineage>
        <taxon>Bacteria</taxon>
        <taxon>Pseudomonadati</taxon>
        <taxon>Pseudomonadota</taxon>
        <taxon>Gammaproteobacteria</taxon>
        <taxon>Alteromonadales</taxon>
        <taxon>Idiomarinaceae</taxon>
        <taxon>Aliidiomarina</taxon>
    </lineage>
</organism>
<evidence type="ECO:0000313" key="4">
    <source>
        <dbReference type="EMBL" id="RUO18531.1"/>
    </source>
</evidence>
<dbReference type="EMBL" id="PIPK01000019">
    <property type="protein sequence ID" value="RUO18531.1"/>
    <property type="molecule type" value="Genomic_DNA"/>
</dbReference>
<name>A0A327WNU7_9GAMM</name>
<evidence type="ECO:0008006" key="7">
    <source>
        <dbReference type="Google" id="ProtNLM"/>
    </source>
</evidence>
<feature type="transmembrane region" description="Helical" evidence="2">
    <location>
        <begin position="96"/>
        <end position="114"/>
    </location>
</feature>
<dbReference type="Proteomes" id="UP000249203">
    <property type="component" value="Unassembled WGS sequence"/>
</dbReference>
<comment type="caution">
    <text evidence="3">The sequence shown here is derived from an EMBL/GenBank/DDBJ whole genome shotgun (WGS) entry which is preliminary data.</text>
</comment>
<keyword evidence="2" id="KW-0472">Membrane</keyword>
<keyword evidence="6" id="KW-1185">Reference proteome</keyword>
<feature type="transmembrane region" description="Helical" evidence="2">
    <location>
        <begin position="121"/>
        <end position="140"/>
    </location>
</feature>
<evidence type="ECO:0000313" key="5">
    <source>
        <dbReference type="Proteomes" id="UP000249203"/>
    </source>
</evidence>
<evidence type="ECO:0000313" key="3">
    <source>
        <dbReference type="EMBL" id="RAJ93275.1"/>
    </source>
</evidence>
<protein>
    <recommendedName>
        <fullName evidence="7">Membrane protein DUF2157</fullName>
    </recommendedName>
</protein>
<reference evidence="4 6" key="1">
    <citation type="journal article" date="2018" name="Front. Microbiol.">
        <title>Genome-Based Analysis Reveals the Taxonomy and Diversity of the Family Idiomarinaceae.</title>
        <authorList>
            <person name="Liu Y."/>
            <person name="Lai Q."/>
            <person name="Shao Z."/>
        </authorList>
    </citation>
    <scope>NUCLEOTIDE SEQUENCE [LARGE SCALE GENOMIC DNA]</scope>
    <source>
        <strain evidence="4 6">CF12-14</strain>
    </source>
</reference>
<feature type="transmembrane region" description="Helical" evidence="2">
    <location>
        <begin position="264"/>
        <end position="285"/>
    </location>
</feature>
<evidence type="ECO:0000256" key="2">
    <source>
        <dbReference type="SAM" id="Phobius"/>
    </source>
</evidence>
<feature type="transmembrane region" description="Helical" evidence="2">
    <location>
        <begin position="146"/>
        <end position="164"/>
    </location>
</feature>
<feature type="transmembrane region" description="Helical" evidence="2">
    <location>
        <begin position="313"/>
        <end position="335"/>
    </location>
</feature>
<dbReference type="RefSeq" id="WP_111570468.1">
    <property type="nucleotide sequence ID" value="NZ_PIPK01000019.1"/>
</dbReference>
<reference evidence="3 5" key="2">
    <citation type="submission" date="2018-06" db="EMBL/GenBank/DDBJ databases">
        <title>Genomic Encyclopedia of Type Strains, Phase III (KMG-III): the genomes of soil and plant-associated and newly described type strains.</title>
        <authorList>
            <person name="Whitman W."/>
        </authorList>
    </citation>
    <scope>NUCLEOTIDE SEQUENCE [LARGE SCALE GENOMIC DNA]</scope>
    <source>
        <strain evidence="3 5">CGMCC 1.15366</strain>
    </source>
</reference>
<dbReference type="EMBL" id="QLMD01000020">
    <property type="protein sequence ID" value="RAJ93275.1"/>
    <property type="molecule type" value="Genomic_DNA"/>
</dbReference>
<accession>A0A327WNU7</accession>
<dbReference type="OrthoDB" id="9770600at2"/>
<feature type="transmembrane region" description="Helical" evidence="2">
    <location>
        <begin position="171"/>
        <end position="189"/>
    </location>
</feature>
<feature type="region of interest" description="Disordered" evidence="1">
    <location>
        <begin position="1"/>
        <end position="21"/>
    </location>
</feature>
<feature type="transmembrane region" description="Helical" evidence="2">
    <location>
        <begin position="195"/>
        <end position="219"/>
    </location>
</feature>
<feature type="transmembrane region" description="Helical" evidence="2">
    <location>
        <begin position="66"/>
        <end position="90"/>
    </location>
</feature>
<feature type="transmembrane region" description="Helical" evidence="2">
    <location>
        <begin position="231"/>
        <end position="252"/>
    </location>
</feature>
<gene>
    <name evidence="3" type="ORF">B0I24_1202</name>
    <name evidence="4" type="ORF">CWE07_13610</name>
</gene>
<proteinExistence type="predicted"/>
<sequence length="371" mass="40530">MQQHTSNQPEIDGSTAKPAPRNYTEADLQSCVEAEILTPEQLTQVRDHVYHRNTAKKSIESEYFRLISGFNDIFVVVACALVLAAIGSFVSALTDLNASLGVALGAWALAEYFVRVRKMALPGVALALSFGIASIIFAMQNFGFEGFRLVLVCLAAAALQLLFWWRFRVPITIATAVGALVLAVQIMVAGTTHGVIATIPLLNLLLGLAVFAFAMWWDISDLKRTNYRADVAFWLHILAAWLLAAGIFPFIIGGPQLAEEAPQVGIFGALIVTLIYALMALVSLWVDRRALMLAAIGALVYVYSQVLTEYGVVSLNFAISTMGIGLGLLALSVYWQRCRRVTLKVLPTRLRAWVPPLDHELDGQAHSEKAN</sequence>